<dbReference type="InterPro" id="IPR001611">
    <property type="entry name" value="Leu-rich_rpt"/>
</dbReference>
<sequence>MRQYRKSGVGLDLAYGPSPQSLYLQGNYFKGIMPSFMAALKSLEYLDVSGNSFTRLILKGLERK</sequence>
<dbReference type="Proteomes" id="UP000237347">
    <property type="component" value="Unassembled WGS sequence"/>
</dbReference>
<evidence type="ECO:0000313" key="1">
    <source>
        <dbReference type="EMBL" id="KAK7833724.1"/>
    </source>
</evidence>
<dbReference type="EMBL" id="PKMF04000401">
    <property type="protein sequence ID" value="KAK7833724.1"/>
    <property type="molecule type" value="Genomic_DNA"/>
</dbReference>
<comment type="caution">
    <text evidence="1">The sequence shown here is derived from an EMBL/GenBank/DDBJ whole genome shotgun (WGS) entry which is preliminary data.</text>
</comment>
<evidence type="ECO:0000313" key="2">
    <source>
        <dbReference type="Proteomes" id="UP000237347"/>
    </source>
</evidence>
<gene>
    <name evidence="1" type="ORF">CFP56_025333</name>
</gene>
<dbReference type="Pfam" id="PF00560">
    <property type="entry name" value="LRR_1"/>
    <property type="match status" value="2"/>
</dbReference>
<protein>
    <submittedName>
        <fullName evidence="1">Uncharacterized protein</fullName>
    </submittedName>
</protein>
<dbReference type="AlphaFoldDB" id="A0AAW0K478"/>
<name>A0AAW0K478_QUESU</name>
<proteinExistence type="predicted"/>
<keyword evidence="2" id="KW-1185">Reference proteome</keyword>
<dbReference type="InterPro" id="IPR032675">
    <property type="entry name" value="LRR_dom_sf"/>
</dbReference>
<accession>A0AAW0K478</accession>
<dbReference type="Gene3D" id="3.80.10.10">
    <property type="entry name" value="Ribonuclease Inhibitor"/>
    <property type="match status" value="1"/>
</dbReference>
<reference evidence="1 2" key="1">
    <citation type="journal article" date="2018" name="Sci. Data">
        <title>The draft genome sequence of cork oak.</title>
        <authorList>
            <person name="Ramos A.M."/>
            <person name="Usie A."/>
            <person name="Barbosa P."/>
            <person name="Barros P.M."/>
            <person name="Capote T."/>
            <person name="Chaves I."/>
            <person name="Simoes F."/>
            <person name="Abreu I."/>
            <person name="Carrasquinho I."/>
            <person name="Faro C."/>
            <person name="Guimaraes J.B."/>
            <person name="Mendonca D."/>
            <person name="Nobrega F."/>
            <person name="Rodrigues L."/>
            <person name="Saibo N.J.M."/>
            <person name="Varela M.C."/>
            <person name="Egas C."/>
            <person name="Matos J."/>
            <person name="Miguel C.M."/>
            <person name="Oliveira M.M."/>
            <person name="Ricardo C.P."/>
            <person name="Goncalves S."/>
        </authorList>
    </citation>
    <scope>NUCLEOTIDE SEQUENCE [LARGE SCALE GENOMIC DNA]</scope>
    <source>
        <strain evidence="2">cv. HL8</strain>
    </source>
</reference>
<dbReference type="SUPFAM" id="SSF52058">
    <property type="entry name" value="L domain-like"/>
    <property type="match status" value="1"/>
</dbReference>
<organism evidence="1 2">
    <name type="scientific">Quercus suber</name>
    <name type="common">Cork oak</name>
    <dbReference type="NCBI Taxonomy" id="58331"/>
    <lineage>
        <taxon>Eukaryota</taxon>
        <taxon>Viridiplantae</taxon>
        <taxon>Streptophyta</taxon>
        <taxon>Embryophyta</taxon>
        <taxon>Tracheophyta</taxon>
        <taxon>Spermatophyta</taxon>
        <taxon>Magnoliopsida</taxon>
        <taxon>eudicotyledons</taxon>
        <taxon>Gunneridae</taxon>
        <taxon>Pentapetalae</taxon>
        <taxon>rosids</taxon>
        <taxon>fabids</taxon>
        <taxon>Fagales</taxon>
        <taxon>Fagaceae</taxon>
        <taxon>Quercus</taxon>
    </lineage>
</organism>